<dbReference type="GO" id="GO:0016791">
    <property type="term" value="F:phosphatase activity"/>
    <property type="evidence" value="ECO:0007669"/>
    <property type="project" value="TreeGrafter"/>
</dbReference>
<gene>
    <name evidence="1" type="ORF">NCTC13456_02631</name>
</gene>
<dbReference type="GO" id="GO:0005829">
    <property type="term" value="C:cytosol"/>
    <property type="evidence" value="ECO:0007669"/>
    <property type="project" value="TreeGrafter"/>
</dbReference>
<dbReference type="InterPro" id="IPR036412">
    <property type="entry name" value="HAD-like_sf"/>
</dbReference>
<dbReference type="InterPro" id="IPR023214">
    <property type="entry name" value="HAD_sf"/>
</dbReference>
<proteinExistence type="predicted"/>
<dbReference type="SFLD" id="SFLDG01140">
    <property type="entry name" value="C2.B:_Phosphomannomutase_and_P"/>
    <property type="match status" value="1"/>
</dbReference>
<dbReference type="PANTHER" id="PTHR10000">
    <property type="entry name" value="PHOSPHOSERINE PHOSPHATASE"/>
    <property type="match status" value="1"/>
</dbReference>
<evidence type="ECO:0000313" key="1">
    <source>
        <dbReference type="EMBL" id="STD59002.1"/>
    </source>
</evidence>
<evidence type="ECO:0000313" key="2">
    <source>
        <dbReference type="Proteomes" id="UP000254737"/>
    </source>
</evidence>
<dbReference type="Proteomes" id="UP000254737">
    <property type="component" value="Unassembled WGS sequence"/>
</dbReference>
<dbReference type="NCBIfam" id="TIGR01484">
    <property type="entry name" value="HAD-SF-IIB"/>
    <property type="match status" value="1"/>
</dbReference>
<dbReference type="GO" id="GO:0016853">
    <property type="term" value="F:isomerase activity"/>
    <property type="evidence" value="ECO:0007669"/>
    <property type="project" value="UniProtKB-KW"/>
</dbReference>
<dbReference type="SUPFAM" id="SSF56784">
    <property type="entry name" value="HAD-like"/>
    <property type="match status" value="1"/>
</dbReference>
<dbReference type="STRING" id="343874.GCA_000805695_01043"/>
<dbReference type="InterPro" id="IPR006379">
    <property type="entry name" value="HAD-SF_hydro_IIB"/>
</dbReference>
<dbReference type="Gene3D" id="3.40.50.1000">
    <property type="entry name" value="HAD superfamily/HAD-like"/>
    <property type="match status" value="1"/>
</dbReference>
<name>A0A376GI17_9FLAO</name>
<dbReference type="GO" id="GO:0000287">
    <property type="term" value="F:magnesium ion binding"/>
    <property type="evidence" value="ECO:0007669"/>
    <property type="project" value="TreeGrafter"/>
</dbReference>
<organism evidence="1 2">
    <name type="scientific">Empedobacter falsenii</name>
    <dbReference type="NCBI Taxonomy" id="343874"/>
    <lineage>
        <taxon>Bacteria</taxon>
        <taxon>Pseudomonadati</taxon>
        <taxon>Bacteroidota</taxon>
        <taxon>Flavobacteriia</taxon>
        <taxon>Flavobacteriales</taxon>
        <taxon>Weeksellaceae</taxon>
        <taxon>Empedobacter</taxon>
    </lineage>
</organism>
<dbReference type="RefSeq" id="WP_115000943.1">
    <property type="nucleotide sequence ID" value="NZ_UFXS01000001.1"/>
</dbReference>
<dbReference type="Pfam" id="PF08282">
    <property type="entry name" value="Hydrolase_3"/>
    <property type="match status" value="1"/>
</dbReference>
<reference evidence="1 2" key="1">
    <citation type="submission" date="2018-06" db="EMBL/GenBank/DDBJ databases">
        <authorList>
            <consortium name="Pathogen Informatics"/>
            <person name="Doyle S."/>
        </authorList>
    </citation>
    <scope>NUCLEOTIDE SEQUENCE [LARGE SCALE GENOMIC DNA]</scope>
    <source>
        <strain evidence="1 2">NCTC13456</strain>
    </source>
</reference>
<keyword evidence="1" id="KW-0413">Isomerase</keyword>
<protein>
    <submittedName>
        <fullName evidence="1">Bifunctional phosphatase/peptidyl-prolyl cis-trans isomerase</fullName>
    </submittedName>
</protein>
<dbReference type="InterPro" id="IPR000150">
    <property type="entry name" value="Cof"/>
</dbReference>
<dbReference type="AlphaFoldDB" id="A0A376GI17"/>
<dbReference type="EMBL" id="UFXS01000001">
    <property type="protein sequence ID" value="STD59002.1"/>
    <property type="molecule type" value="Genomic_DNA"/>
</dbReference>
<dbReference type="SFLD" id="SFLDS00003">
    <property type="entry name" value="Haloacid_Dehalogenase"/>
    <property type="match status" value="1"/>
</dbReference>
<dbReference type="SFLD" id="SFLDG01144">
    <property type="entry name" value="C2.B.4:_PGP_Like"/>
    <property type="match status" value="1"/>
</dbReference>
<accession>A0A376GI17</accession>
<dbReference type="PANTHER" id="PTHR10000:SF25">
    <property type="entry name" value="PHOSPHATASE YKRA-RELATED"/>
    <property type="match status" value="1"/>
</dbReference>
<dbReference type="NCBIfam" id="TIGR00099">
    <property type="entry name" value="Cof-subfamily"/>
    <property type="match status" value="1"/>
</dbReference>
<sequence>MIDSFFFDFDGTLQGFENHEISDSTIEALKLLKQKNKKIYIATGRNMVDMPEHIFDYGFDGYINNNGGMCSDENRQSFFVDYINPNDIEALLQYDDENPFSFSYMTKEAFSINRVNDNVEKSFAYFGMQVPEVVDPRTLPKDNIMQMNFFVNEEQEDYLMKNVLTNSVGTRWIEYFADINPKDISKMRGIERMAERDNLDLSKTMAFGDGGNDISMLKGCKIGVAMGDAKENVREAADYYTTSADNHGIWNALKHFEII</sequence>
<dbReference type="Gene3D" id="3.30.1240.10">
    <property type="match status" value="1"/>
</dbReference>